<dbReference type="GO" id="GO:0005506">
    <property type="term" value="F:iron ion binding"/>
    <property type="evidence" value="ECO:0007669"/>
    <property type="project" value="InterPro"/>
</dbReference>
<keyword evidence="3 5" id="KW-1133">Transmembrane helix</keyword>
<dbReference type="InterPro" id="IPR006694">
    <property type="entry name" value="Fatty_acid_hydroxylase"/>
</dbReference>
<organism evidence="7 8">
    <name type="scientific">Leeia aquatica</name>
    <dbReference type="NCBI Taxonomy" id="2725557"/>
    <lineage>
        <taxon>Bacteria</taxon>
        <taxon>Pseudomonadati</taxon>
        <taxon>Pseudomonadota</taxon>
        <taxon>Betaproteobacteria</taxon>
        <taxon>Neisseriales</taxon>
        <taxon>Leeiaceae</taxon>
        <taxon>Leeia</taxon>
    </lineage>
</organism>
<feature type="transmembrane region" description="Helical" evidence="5">
    <location>
        <begin position="6"/>
        <end position="22"/>
    </location>
</feature>
<evidence type="ECO:0000256" key="5">
    <source>
        <dbReference type="SAM" id="Phobius"/>
    </source>
</evidence>
<dbReference type="Pfam" id="PF04116">
    <property type="entry name" value="FA_hydroxylase"/>
    <property type="match status" value="1"/>
</dbReference>
<dbReference type="GO" id="GO:0016491">
    <property type="term" value="F:oxidoreductase activity"/>
    <property type="evidence" value="ECO:0007669"/>
    <property type="project" value="InterPro"/>
</dbReference>
<protein>
    <submittedName>
        <fullName evidence="7">Sterol desaturase family protein</fullName>
    </submittedName>
</protein>
<feature type="transmembrane region" description="Helical" evidence="5">
    <location>
        <begin position="49"/>
        <end position="70"/>
    </location>
</feature>
<dbReference type="Proteomes" id="UP000587991">
    <property type="component" value="Unassembled WGS sequence"/>
</dbReference>
<feature type="domain" description="Fatty acid hydroxylase" evidence="6">
    <location>
        <begin position="91"/>
        <end position="221"/>
    </location>
</feature>
<dbReference type="EMBL" id="JABAIM010000004">
    <property type="protein sequence ID" value="NLR76563.1"/>
    <property type="molecule type" value="Genomic_DNA"/>
</dbReference>
<evidence type="ECO:0000313" key="8">
    <source>
        <dbReference type="Proteomes" id="UP000587991"/>
    </source>
</evidence>
<keyword evidence="4 5" id="KW-0472">Membrane</keyword>
<dbReference type="GO" id="GO:0008610">
    <property type="term" value="P:lipid biosynthetic process"/>
    <property type="evidence" value="ECO:0007669"/>
    <property type="project" value="InterPro"/>
</dbReference>
<dbReference type="InterPro" id="IPR050307">
    <property type="entry name" value="Sterol_Desaturase_Related"/>
</dbReference>
<comment type="caution">
    <text evidence="7">The sequence shown here is derived from an EMBL/GenBank/DDBJ whole genome shotgun (WGS) entry which is preliminary data.</text>
</comment>
<keyword evidence="8" id="KW-1185">Reference proteome</keyword>
<evidence type="ECO:0000256" key="4">
    <source>
        <dbReference type="ARBA" id="ARBA00023136"/>
    </source>
</evidence>
<proteinExistence type="predicted"/>
<evidence type="ECO:0000256" key="3">
    <source>
        <dbReference type="ARBA" id="ARBA00022989"/>
    </source>
</evidence>
<sequence>MVGGVVFFGTIYFGFALLNLLLQKGLRTLGIGRVLDPRPLRPQQVWREIGWSSLSILLFGTGMVFPWMVLKLGWSHAVMDAGIPRILLEMLALLLWNDIHFYLNHRLLHTRWMLPRFHVQHHRSHVTTPFSTYAFHPVEALLLGNVLLLPMIVHDFSWQAMLSLPLLSLLLNNIGHANYDPFPAQGGRSWLTSSRRHHLHHACSRGNFGFLLPFMDQLFHTDLPDDAADRVLQAHQSRHAA</sequence>
<accession>A0A847SA02</accession>
<evidence type="ECO:0000256" key="2">
    <source>
        <dbReference type="ARBA" id="ARBA00022692"/>
    </source>
</evidence>
<dbReference type="AlphaFoldDB" id="A0A847SA02"/>
<keyword evidence="2 5" id="KW-0812">Transmembrane</keyword>
<feature type="transmembrane region" description="Helical" evidence="5">
    <location>
        <begin position="82"/>
        <end position="103"/>
    </location>
</feature>
<gene>
    <name evidence="7" type="ORF">HF682_15455</name>
</gene>
<comment type="subcellular location">
    <subcellularLocation>
        <location evidence="1">Membrane</location>
    </subcellularLocation>
</comment>
<evidence type="ECO:0000259" key="6">
    <source>
        <dbReference type="Pfam" id="PF04116"/>
    </source>
</evidence>
<reference evidence="7 8" key="1">
    <citation type="submission" date="2020-04" db="EMBL/GenBank/DDBJ databases">
        <title>Draft genome of Leeia sp. IMCC25680.</title>
        <authorList>
            <person name="Song J."/>
            <person name="Cho J.-C."/>
        </authorList>
    </citation>
    <scope>NUCLEOTIDE SEQUENCE [LARGE SCALE GENOMIC DNA]</scope>
    <source>
        <strain evidence="7 8">IMCC25680</strain>
    </source>
</reference>
<evidence type="ECO:0000313" key="7">
    <source>
        <dbReference type="EMBL" id="NLR76563.1"/>
    </source>
</evidence>
<dbReference type="PANTHER" id="PTHR11863">
    <property type="entry name" value="STEROL DESATURASE"/>
    <property type="match status" value="1"/>
</dbReference>
<evidence type="ECO:0000256" key="1">
    <source>
        <dbReference type="ARBA" id="ARBA00004370"/>
    </source>
</evidence>
<dbReference type="GO" id="GO:0016020">
    <property type="term" value="C:membrane"/>
    <property type="evidence" value="ECO:0007669"/>
    <property type="project" value="UniProtKB-SubCell"/>
</dbReference>
<name>A0A847SA02_9NEIS</name>